<dbReference type="Proteomes" id="UP000325576">
    <property type="component" value="Unassembled WGS sequence"/>
</dbReference>
<evidence type="ECO:0000313" key="3">
    <source>
        <dbReference type="Proteomes" id="UP000325576"/>
    </source>
</evidence>
<feature type="compositionally biased region" description="Acidic residues" evidence="1">
    <location>
        <begin position="28"/>
        <end position="37"/>
    </location>
</feature>
<proteinExistence type="predicted"/>
<protein>
    <submittedName>
        <fullName evidence="2">Uncharacterized protein</fullName>
    </submittedName>
</protein>
<feature type="region of interest" description="Disordered" evidence="1">
    <location>
        <begin position="1"/>
        <end position="68"/>
    </location>
</feature>
<gene>
    <name evidence="2" type="ORF">BS297_20745</name>
</gene>
<feature type="compositionally biased region" description="Low complexity" evidence="1">
    <location>
        <begin position="17"/>
        <end position="27"/>
    </location>
</feature>
<evidence type="ECO:0000256" key="1">
    <source>
        <dbReference type="SAM" id="MobiDB-lite"/>
    </source>
</evidence>
<dbReference type="EMBL" id="MRBO01000558">
    <property type="protein sequence ID" value="KAB2583420.1"/>
    <property type="molecule type" value="Genomic_DNA"/>
</dbReference>
<feature type="compositionally biased region" description="Polar residues" evidence="1">
    <location>
        <begin position="57"/>
        <end position="68"/>
    </location>
</feature>
<comment type="caution">
    <text evidence="2">The sequence shown here is derived from an EMBL/GenBank/DDBJ whole genome shotgun (WGS) entry which is preliminary data.</text>
</comment>
<dbReference type="AlphaFoldDB" id="A0A5N5E128"/>
<organism evidence="2 3">
    <name type="scientific">Rhodococcus erythropolis</name>
    <name type="common">Arthrobacter picolinophilus</name>
    <dbReference type="NCBI Taxonomy" id="1833"/>
    <lineage>
        <taxon>Bacteria</taxon>
        <taxon>Bacillati</taxon>
        <taxon>Actinomycetota</taxon>
        <taxon>Actinomycetes</taxon>
        <taxon>Mycobacteriales</taxon>
        <taxon>Nocardiaceae</taxon>
        <taxon>Rhodococcus</taxon>
        <taxon>Rhodococcus erythropolis group</taxon>
    </lineage>
</organism>
<reference evidence="2 3" key="1">
    <citation type="journal article" date="2017" name="Poromechanics V (2013)">
        <title>Genomic Characterization of the Arsenic-Tolerant Actinobacterium, &lt;i&gt;Rhodococcus erythropolis&lt;/i&gt; S43.</title>
        <authorList>
            <person name="Retamal-Morales G."/>
            <person name="Mehnert M."/>
            <person name="Schwabe R."/>
            <person name="Tischler D."/>
            <person name="Schloemann M."/>
            <person name="Levican G.J."/>
        </authorList>
    </citation>
    <scope>NUCLEOTIDE SEQUENCE [LARGE SCALE GENOMIC DNA]</scope>
    <source>
        <strain evidence="2 3">S43</strain>
    </source>
</reference>
<evidence type="ECO:0000313" key="2">
    <source>
        <dbReference type="EMBL" id="KAB2583420.1"/>
    </source>
</evidence>
<name>A0A5N5E128_RHOER</name>
<sequence>MVKTMSMCHRHLRCARGPPGLSPGSLEEPSEPAESDDSSDKTTGVAPGKCVGASGTGFLSSEPSISRL</sequence>
<accession>A0A5N5E128</accession>